<evidence type="ECO:0000313" key="3">
    <source>
        <dbReference type="EMBL" id="SDW73077.1"/>
    </source>
</evidence>
<dbReference type="GeneID" id="30582952"/>
<evidence type="ECO:0000313" key="6">
    <source>
        <dbReference type="Proteomes" id="UP000267921"/>
    </source>
</evidence>
<sequence length="213" mass="24560">MKEKEYRSLILKDLKKQVMDSISISLHELVVEIVRTGFRCSGCGRCCKFSTGDNSVLLTYFDIDNLKKSGNINAIEPTVAEEDMFLADTEGNVHTFGWRLKRKKNGECVFLDEGGCTIYPLRPLLCRTYPFYIAEGKLEISECGGKGRVLPLYHARRLANEVLQRYIIELRDTMMTYRHFNNESVSLVMDFLPKSDFQLIVHDSRGKWKLDDE</sequence>
<dbReference type="Proteomes" id="UP000267921">
    <property type="component" value="Unassembled WGS sequence"/>
</dbReference>
<reference evidence="2 6" key="3">
    <citation type="submission" date="2018-10" db="EMBL/GenBank/DDBJ databases">
        <title>Cultivation of a novel Methanohalophilus strain from Kebrit Deep of the Red Sea and a genomic comparison of members of the genus Methanohalophilus.</title>
        <authorList>
            <person name="Guan Y."/>
            <person name="Ngugi D.K."/>
            <person name="Stingl U."/>
        </authorList>
    </citation>
    <scope>NUCLEOTIDE SEQUENCE [LARGE SCALE GENOMIC DNA]</scope>
    <source>
        <strain evidence="2 6">DSM 3094</strain>
    </source>
</reference>
<proteinExistence type="predicted"/>
<evidence type="ECO:0000313" key="5">
    <source>
        <dbReference type="Proteomes" id="UP000198669"/>
    </source>
</evidence>
<dbReference type="InterPro" id="IPR005358">
    <property type="entry name" value="Puta_zinc/iron-chelating_dom"/>
</dbReference>
<dbReference type="EMBL" id="CP017921">
    <property type="protein sequence ID" value="APH38779.1"/>
    <property type="molecule type" value="Genomic_DNA"/>
</dbReference>
<name>A0A1L3Q1N0_9EURY</name>
<keyword evidence="4" id="KW-1185">Reference proteome</keyword>
<dbReference type="KEGG" id="mhaz:BHR79_04270"/>
<dbReference type="EMBL" id="FNMU01000004">
    <property type="protein sequence ID" value="SDW73077.1"/>
    <property type="molecule type" value="Genomic_DNA"/>
</dbReference>
<dbReference type="AlphaFoldDB" id="A0A1L3Q1N0"/>
<evidence type="ECO:0000313" key="4">
    <source>
        <dbReference type="Proteomes" id="UP000186879"/>
    </source>
</evidence>
<evidence type="ECO:0000313" key="2">
    <source>
        <dbReference type="EMBL" id="RNI07972.1"/>
    </source>
</evidence>
<organism evidence="1 4">
    <name type="scientific">Methanohalophilus halophilus</name>
    <dbReference type="NCBI Taxonomy" id="2177"/>
    <lineage>
        <taxon>Archaea</taxon>
        <taxon>Methanobacteriati</taxon>
        <taxon>Methanobacteriota</taxon>
        <taxon>Stenosarchaea group</taxon>
        <taxon>Methanomicrobia</taxon>
        <taxon>Methanosarcinales</taxon>
        <taxon>Methanosarcinaceae</taxon>
        <taxon>Methanohalophilus</taxon>
    </lineage>
</organism>
<dbReference type="RefSeq" id="WP_072561230.1">
    <property type="nucleotide sequence ID" value="NZ_CP017921.1"/>
</dbReference>
<dbReference type="EMBL" id="RJJG01000006">
    <property type="protein sequence ID" value="RNI07972.1"/>
    <property type="molecule type" value="Genomic_DNA"/>
</dbReference>
<dbReference type="Proteomes" id="UP000186879">
    <property type="component" value="Chromosome"/>
</dbReference>
<reference evidence="1 4" key="1">
    <citation type="submission" date="2016-10" db="EMBL/GenBank/DDBJ databases">
        <title>Methanohalophilus halophilus.</title>
        <authorList>
            <person name="L'haridon S."/>
        </authorList>
    </citation>
    <scope>NUCLEOTIDE SEQUENCE [LARGE SCALE GENOMIC DNA]</scope>
    <source>
        <strain evidence="1 4">Z-7982</strain>
    </source>
</reference>
<dbReference type="STRING" id="2177.BHR79_04270"/>
<reference evidence="3 5" key="2">
    <citation type="submission" date="2016-10" db="EMBL/GenBank/DDBJ databases">
        <authorList>
            <person name="de Groot N.N."/>
        </authorList>
    </citation>
    <scope>NUCLEOTIDE SEQUENCE [LARGE SCALE GENOMIC DNA]</scope>
    <source>
        <strain evidence="3 5">Z-7982</strain>
    </source>
</reference>
<accession>A0A1L3Q1N0</accession>
<dbReference type="PANTHER" id="PTHR35866:SF2">
    <property type="entry name" value="YKGJ FAMILY CYSTEINE CLUSTER PROTEIN"/>
    <property type="match status" value="1"/>
</dbReference>
<dbReference type="OrthoDB" id="36424at2157"/>
<dbReference type="PANTHER" id="PTHR35866">
    <property type="entry name" value="PUTATIVE-RELATED"/>
    <property type="match status" value="1"/>
</dbReference>
<dbReference type="Proteomes" id="UP000198669">
    <property type="component" value="Unassembled WGS sequence"/>
</dbReference>
<dbReference type="Pfam" id="PF03692">
    <property type="entry name" value="CxxCxxCC"/>
    <property type="match status" value="1"/>
</dbReference>
<protein>
    <submittedName>
        <fullName evidence="2">YkgJ family cysteine cluster protein</fullName>
    </submittedName>
</protein>
<evidence type="ECO:0000313" key="1">
    <source>
        <dbReference type="EMBL" id="APH38779.1"/>
    </source>
</evidence>
<gene>
    <name evidence="1" type="ORF">BHR79_04270</name>
    <name evidence="2" type="ORF">EFE40_08445</name>
    <name evidence="3" type="ORF">SAMN04515625_1520</name>
</gene>